<dbReference type="InterPro" id="IPR002363">
    <property type="entry name" value="Ribosomal_uL10_CS_bac"/>
</dbReference>
<dbReference type="InterPro" id="IPR022973">
    <property type="entry name" value="Ribosomal_uL10_bac"/>
</dbReference>
<dbReference type="InterPro" id="IPR043141">
    <property type="entry name" value="Ribosomal_uL10-like_sf"/>
</dbReference>
<evidence type="ECO:0000256" key="1">
    <source>
        <dbReference type="ARBA" id="ARBA00008889"/>
    </source>
</evidence>
<dbReference type="EMBL" id="NFLJ01000010">
    <property type="protein sequence ID" value="OUQ35098.1"/>
    <property type="molecule type" value="Genomic_DNA"/>
</dbReference>
<evidence type="ECO:0000256" key="3">
    <source>
        <dbReference type="ARBA" id="ARBA00023274"/>
    </source>
</evidence>
<comment type="similarity">
    <text evidence="1 5">Belongs to the universal ribosomal protein uL10 family.</text>
</comment>
<dbReference type="CDD" id="cd05797">
    <property type="entry name" value="Ribosomal_L10"/>
    <property type="match status" value="1"/>
</dbReference>
<evidence type="ECO:0000256" key="2">
    <source>
        <dbReference type="ARBA" id="ARBA00022980"/>
    </source>
</evidence>
<dbReference type="Proteomes" id="UP000195305">
    <property type="component" value="Unassembled WGS sequence"/>
</dbReference>
<organism evidence="6 7">
    <name type="scientific">Massilimicrobiota timonensis</name>
    <dbReference type="NCBI Taxonomy" id="1776392"/>
    <lineage>
        <taxon>Bacteria</taxon>
        <taxon>Bacillati</taxon>
        <taxon>Bacillota</taxon>
        <taxon>Erysipelotrichia</taxon>
        <taxon>Erysipelotrichales</taxon>
        <taxon>Erysipelotrichaceae</taxon>
        <taxon>Massilimicrobiota</taxon>
    </lineage>
</organism>
<evidence type="ECO:0000313" key="7">
    <source>
        <dbReference type="Proteomes" id="UP000195305"/>
    </source>
</evidence>
<proteinExistence type="inferred from homology"/>
<dbReference type="PROSITE" id="PS01109">
    <property type="entry name" value="RIBOSOMAL_L10"/>
    <property type="match status" value="1"/>
</dbReference>
<dbReference type="PANTHER" id="PTHR11560">
    <property type="entry name" value="39S RIBOSOMAL PROTEIN L10, MITOCHONDRIAL"/>
    <property type="match status" value="1"/>
</dbReference>
<dbReference type="NCBIfam" id="NF000955">
    <property type="entry name" value="PRK00099.1-1"/>
    <property type="match status" value="1"/>
</dbReference>
<keyword evidence="2 5" id="KW-0689">Ribosomal protein</keyword>
<dbReference type="InterPro" id="IPR001790">
    <property type="entry name" value="Ribosomal_uL10"/>
</dbReference>
<reference evidence="6 7" key="1">
    <citation type="journal article" date="2018" name="BMC Genomics">
        <title>Whole genome sequencing and function prediction of 133 gut anaerobes isolated from chicken caecum in pure cultures.</title>
        <authorList>
            <person name="Medvecky M."/>
            <person name="Cejkova D."/>
            <person name="Polansky O."/>
            <person name="Karasova D."/>
            <person name="Kubasova T."/>
            <person name="Cizek A."/>
            <person name="Rychlik I."/>
        </authorList>
    </citation>
    <scope>NUCLEOTIDE SEQUENCE [LARGE SCALE GENOMIC DNA]</scope>
    <source>
        <strain evidence="6 7">An13</strain>
    </source>
</reference>
<dbReference type="AlphaFoldDB" id="A0A1Y4SYU0"/>
<dbReference type="GO" id="GO:0006412">
    <property type="term" value="P:translation"/>
    <property type="evidence" value="ECO:0007669"/>
    <property type="project" value="UniProtKB-UniRule"/>
</dbReference>
<dbReference type="GO" id="GO:0003735">
    <property type="term" value="F:structural constituent of ribosome"/>
    <property type="evidence" value="ECO:0007669"/>
    <property type="project" value="InterPro"/>
</dbReference>
<evidence type="ECO:0000313" key="6">
    <source>
        <dbReference type="EMBL" id="OUQ35098.1"/>
    </source>
</evidence>
<dbReference type="GO" id="GO:0070180">
    <property type="term" value="F:large ribosomal subunit rRNA binding"/>
    <property type="evidence" value="ECO:0007669"/>
    <property type="project" value="UniProtKB-UniRule"/>
</dbReference>
<dbReference type="InterPro" id="IPR047865">
    <property type="entry name" value="Ribosomal_uL10_bac_type"/>
</dbReference>
<dbReference type="GO" id="GO:0015934">
    <property type="term" value="C:large ribosomal subunit"/>
    <property type="evidence" value="ECO:0007669"/>
    <property type="project" value="InterPro"/>
</dbReference>
<dbReference type="HAMAP" id="MF_00362">
    <property type="entry name" value="Ribosomal_uL10"/>
    <property type="match status" value="1"/>
</dbReference>
<gene>
    <name evidence="5" type="primary">rplJ</name>
    <name evidence="6" type="ORF">B5E75_04530</name>
</gene>
<evidence type="ECO:0000256" key="4">
    <source>
        <dbReference type="ARBA" id="ARBA00035202"/>
    </source>
</evidence>
<dbReference type="Gene3D" id="6.10.250.2350">
    <property type="match status" value="1"/>
</dbReference>
<keyword evidence="7" id="KW-1185">Reference proteome</keyword>
<name>A0A1Y4SYU0_9FIRM</name>
<keyword evidence="5" id="KW-0694">RNA-binding</keyword>
<evidence type="ECO:0000256" key="5">
    <source>
        <dbReference type="HAMAP-Rule" id="MF_00362"/>
    </source>
</evidence>
<keyword evidence="3 5" id="KW-0687">Ribonucleoprotein</keyword>
<dbReference type="RefSeq" id="WP_087357598.1">
    <property type="nucleotide sequence ID" value="NZ_AP031415.1"/>
</dbReference>
<accession>A0A1Y4SYU0</accession>
<dbReference type="Pfam" id="PF00466">
    <property type="entry name" value="Ribosomal_L10"/>
    <property type="match status" value="1"/>
</dbReference>
<comment type="caution">
    <text evidence="6">The sequence shown here is derived from an EMBL/GenBank/DDBJ whole genome shotgun (WGS) entry which is preliminary data.</text>
</comment>
<protein>
    <recommendedName>
        <fullName evidence="4 5">Large ribosomal subunit protein uL10</fullName>
    </recommendedName>
</protein>
<keyword evidence="5" id="KW-0699">rRNA-binding</keyword>
<dbReference type="Gene3D" id="3.30.70.1730">
    <property type="match status" value="1"/>
</dbReference>
<dbReference type="OrthoDB" id="9808307at2"/>
<dbReference type="SUPFAM" id="SSF160369">
    <property type="entry name" value="Ribosomal protein L10-like"/>
    <property type="match status" value="1"/>
</dbReference>
<sequence>MSKEILEAKQQVVAEISEQLKNSQSTVVVEYRGLTVAEVTELRRALRAENVGFKVYKNTLVQRAVEQEGMNELEEYLVGPNALAFGKDDAVAPARILANFAKDHEALQIKAAYIEGKFLPKEEVMAVSQLPNREGMYSMLLACMKEPVAKVARVIQAVADAKGGDAAEEAAAE</sequence>
<comment type="function">
    <text evidence="5">Forms part of the ribosomal stalk, playing a central role in the interaction of the ribosome with GTP-bound translation factors.</text>
</comment>
<comment type="subunit">
    <text evidence="5">Part of the ribosomal stalk of the 50S ribosomal subunit. The N-terminus interacts with L11 and the large rRNA to form the base of the stalk. The C-terminus forms an elongated spine to which L12 dimers bind in a sequential fashion forming a multimeric L10(L12)X complex.</text>
</comment>